<evidence type="ECO:0000313" key="2">
    <source>
        <dbReference type="Proteomes" id="UP001595973"/>
    </source>
</evidence>
<reference evidence="2" key="1">
    <citation type="journal article" date="2019" name="Int. J. Syst. Evol. Microbiol.">
        <title>The Global Catalogue of Microorganisms (GCM) 10K type strain sequencing project: providing services to taxonomists for standard genome sequencing and annotation.</title>
        <authorList>
            <consortium name="The Broad Institute Genomics Platform"/>
            <consortium name="The Broad Institute Genome Sequencing Center for Infectious Disease"/>
            <person name="Wu L."/>
            <person name="Ma J."/>
        </authorList>
    </citation>
    <scope>NUCLEOTIDE SEQUENCE [LARGE SCALE GENOMIC DNA]</scope>
    <source>
        <strain evidence="2">CGMCC 4.7283</strain>
    </source>
</reference>
<sequence length="185" mass="20284">MNEPSLTVNAALPDLRLRLRQETGQDHVELDTLMSTLDLSTPEGRDVFSHIQYRGMLRLGRACGWEASEATSLIRNTVASLQQSFPGDAPAETDEALDGDAVAYVALGSQLGLTVLRRSLEPHQQTGAFEHEPDLGAWKAFARRIAEIPSGSGTATRLVEDARRAFRIFQSEAARLINPPTERTT</sequence>
<dbReference type="RefSeq" id="WP_380722105.1">
    <property type="nucleotide sequence ID" value="NZ_JBHSGI010000033.1"/>
</dbReference>
<protein>
    <recommendedName>
        <fullName evidence="3">Heme oxygenase</fullName>
    </recommendedName>
</protein>
<dbReference type="Gene3D" id="1.20.910.10">
    <property type="entry name" value="Heme oxygenase-like"/>
    <property type="match status" value="1"/>
</dbReference>
<accession>A0ABV9KMX4</accession>
<dbReference type="SUPFAM" id="SSF48613">
    <property type="entry name" value="Heme oxygenase-like"/>
    <property type="match status" value="1"/>
</dbReference>
<comment type="caution">
    <text evidence="1">The sequence shown here is derived from an EMBL/GenBank/DDBJ whole genome shotgun (WGS) entry which is preliminary data.</text>
</comment>
<proteinExistence type="predicted"/>
<organism evidence="1 2">
    <name type="scientific">Seohaeicola nanhaiensis</name>
    <dbReference type="NCBI Taxonomy" id="1387282"/>
    <lineage>
        <taxon>Bacteria</taxon>
        <taxon>Pseudomonadati</taxon>
        <taxon>Pseudomonadota</taxon>
        <taxon>Alphaproteobacteria</taxon>
        <taxon>Rhodobacterales</taxon>
        <taxon>Roseobacteraceae</taxon>
        <taxon>Seohaeicola</taxon>
    </lineage>
</organism>
<dbReference type="EMBL" id="JBHSGI010000033">
    <property type="protein sequence ID" value="MFC4671507.1"/>
    <property type="molecule type" value="Genomic_DNA"/>
</dbReference>
<evidence type="ECO:0008006" key="3">
    <source>
        <dbReference type="Google" id="ProtNLM"/>
    </source>
</evidence>
<dbReference type="InterPro" id="IPR016084">
    <property type="entry name" value="Haem_Oase-like_multi-hlx"/>
</dbReference>
<evidence type="ECO:0000313" key="1">
    <source>
        <dbReference type="EMBL" id="MFC4671507.1"/>
    </source>
</evidence>
<dbReference type="Proteomes" id="UP001595973">
    <property type="component" value="Unassembled WGS sequence"/>
</dbReference>
<gene>
    <name evidence="1" type="ORF">ACFO5X_23340</name>
</gene>
<keyword evidence="2" id="KW-1185">Reference proteome</keyword>
<name>A0ABV9KMX4_9RHOB</name>